<dbReference type="EMBL" id="FNIM01000039">
    <property type="protein sequence ID" value="SDN96204.1"/>
    <property type="molecule type" value="Genomic_DNA"/>
</dbReference>
<dbReference type="AlphaFoldDB" id="A0A1H0FNN5"/>
<reference evidence="2" key="1">
    <citation type="submission" date="2016-10" db="EMBL/GenBank/DDBJ databases">
        <authorList>
            <person name="Varghese N."/>
            <person name="Submissions S."/>
        </authorList>
    </citation>
    <scope>NUCLEOTIDE SEQUENCE [LARGE SCALE GENOMIC DNA]</scope>
    <source>
        <strain evidence="2">DSM 27982</strain>
    </source>
</reference>
<keyword evidence="2" id="KW-1185">Reference proteome</keyword>
<evidence type="ECO:0000313" key="1">
    <source>
        <dbReference type="EMBL" id="SDN96204.1"/>
    </source>
</evidence>
<organism evidence="1 2">
    <name type="scientific">Actinomyces ruminicola</name>
    <dbReference type="NCBI Taxonomy" id="332524"/>
    <lineage>
        <taxon>Bacteria</taxon>
        <taxon>Bacillati</taxon>
        <taxon>Actinomycetota</taxon>
        <taxon>Actinomycetes</taxon>
        <taxon>Actinomycetales</taxon>
        <taxon>Actinomycetaceae</taxon>
        <taxon>Actinomyces</taxon>
    </lineage>
</organism>
<accession>A0A1H0FNN5</accession>
<dbReference type="Proteomes" id="UP000198541">
    <property type="component" value="Unassembled WGS sequence"/>
</dbReference>
<proteinExistence type="predicted"/>
<sequence length="79" mass="8290">MRGFLLSAKAKTPISARTGNISVAAFAAATDLSTSTVRNMILRGEVRGVHIGRAVRIPVSEFARLGLDLPAVLGEADAR</sequence>
<evidence type="ECO:0000313" key="2">
    <source>
        <dbReference type="Proteomes" id="UP000198541"/>
    </source>
</evidence>
<protein>
    <submittedName>
        <fullName evidence="1">Helix-turn-helix domain-containing protein</fullName>
    </submittedName>
</protein>
<gene>
    <name evidence="1" type="ORF">SAMN05216355_1392</name>
</gene>
<name>A0A1H0FNN5_9ACTO</name>